<dbReference type="HOGENOM" id="CLU_195550_0_0_1"/>
<proteinExistence type="predicted"/>
<organism evidence="3">
    <name type="scientific">Oryza glumipatula</name>
    <dbReference type="NCBI Taxonomy" id="40148"/>
    <lineage>
        <taxon>Eukaryota</taxon>
        <taxon>Viridiplantae</taxon>
        <taxon>Streptophyta</taxon>
        <taxon>Embryophyta</taxon>
        <taxon>Tracheophyta</taxon>
        <taxon>Spermatophyta</taxon>
        <taxon>Magnoliopsida</taxon>
        <taxon>Liliopsida</taxon>
        <taxon>Poales</taxon>
        <taxon>Poaceae</taxon>
        <taxon>BOP clade</taxon>
        <taxon>Oryzoideae</taxon>
        <taxon>Oryzeae</taxon>
        <taxon>Oryzinae</taxon>
        <taxon>Oryza</taxon>
    </lineage>
</organism>
<keyword evidence="1" id="KW-0472">Membrane</keyword>
<accession>A0A0D9YMR7</accession>
<keyword evidence="1" id="KW-0812">Transmembrane</keyword>
<dbReference type="Gramene" id="OGLUM02G04890.1">
    <property type="protein sequence ID" value="OGLUM02G04890.1"/>
    <property type="gene ID" value="OGLUM02G04890"/>
</dbReference>
<feature type="chain" id="PRO_5002351264" evidence="2">
    <location>
        <begin position="23"/>
        <end position="89"/>
    </location>
</feature>
<evidence type="ECO:0000313" key="4">
    <source>
        <dbReference type="Proteomes" id="UP000026961"/>
    </source>
</evidence>
<protein>
    <submittedName>
        <fullName evidence="3">Uncharacterized protein</fullName>
    </submittedName>
</protein>
<reference evidence="3" key="1">
    <citation type="submission" date="2015-04" db="UniProtKB">
        <authorList>
            <consortium name="EnsemblPlants"/>
        </authorList>
    </citation>
    <scope>IDENTIFICATION</scope>
</reference>
<dbReference type="EnsemblPlants" id="OGLUM02G04890.1">
    <property type="protein sequence ID" value="OGLUM02G04890.1"/>
    <property type="gene ID" value="OGLUM02G04890"/>
</dbReference>
<evidence type="ECO:0000256" key="1">
    <source>
        <dbReference type="SAM" id="Phobius"/>
    </source>
</evidence>
<name>A0A0D9YMR7_9ORYZ</name>
<dbReference type="AlphaFoldDB" id="A0A0D9YMR7"/>
<feature type="signal peptide" evidence="2">
    <location>
        <begin position="1"/>
        <end position="22"/>
    </location>
</feature>
<keyword evidence="2" id="KW-0732">Signal</keyword>
<reference evidence="3" key="2">
    <citation type="submission" date="2018-05" db="EMBL/GenBank/DDBJ databases">
        <title>OgluRS3 (Oryza glumaepatula Reference Sequence Version 3).</title>
        <authorList>
            <person name="Zhang J."/>
            <person name="Kudrna D."/>
            <person name="Lee S."/>
            <person name="Talag J."/>
            <person name="Welchert J."/>
            <person name="Wing R.A."/>
        </authorList>
    </citation>
    <scope>NUCLEOTIDE SEQUENCE [LARGE SCALE GENOMIC DNA]</scope>
</reference>
<feature type="transmembrane region" description="Helical" evidence="1">
    <location>
        <begin position="32"/>
        <end position="52"/>
    </location>
</feature>
<dbReference type="Proteomes" id="UP000026961">
    <property type="component" value="Chromosome 2"/>
</dbReference>
<evidence type="ECO:0000256" key="2">
    <source>
        <dbReference type="SAM" id="SignalP"/>
    </source>
</evidence>
<evidence type="ECO:0000313" key="3">
    <source>
        <dbReference type="EnsemblPlants" id="OGLUM02G04890.1"/>
    </source>
</evidence>
<keyword evidence="4" id="KW-1185">Reference proteome</keyword>
<keyword evidence="1" id="KW-1133">Transmembrane helix</keyword>
<sequence length="89" mass="9440">MELTLLVFVLVAAFSFVIGTAATTAPAPPWPAAAFAAYLFWVVASAAVALFVRRPAAQRDPPQAARGSRPKGLKVCHFCINRAELAQVS</sequence>